<keyword evidence="3" id="KW-1185">Reference proteome</keyword>
<dbReference type="AlphaFoldDB" id="A0A0E0GYC6"/>
<evidence type="ECO:0000313" key="3">
    <source>
        <dbReference type="Proteomes" id="UP000006591"/>
    </source>
</evidence>
<proteinExistence type="predicted"/>
<dbReference type="Gramene" id="ONIVA04G04120.1">
    <property type="protein sequence ID" value="ONIVA04G04120.1"/>
    <property type="gene ID" value="ONIVA04G04120"/>
</dbReference>
<protein>
    <recommendedName>
        <fullName evidence="4">DUF834 domain-containing protein</fullName>
    </recommendedName>
</protein>
<sequence length="141" mass="14786">MHHPLHHSIIHPTASFHPLPLHHPKKKAAKRGEAADGLTARWLAAAWGRGGRCLGRGWPATCGDDSAGLGRTTAAPGGLTVLLTPGGGRQRRLREDDGGVLGRVGWRLDNGLDAGGGVGLEGVEKRPVAARIWLAVEEAVI</sequence>
<dbReference type="Proteomes" id="UP000006591">
    <property type="component" value="Chromosome 4"/>
</dbReference>
<name>A0A0E0GYC6_ORYNI</name>
<reference evidence="2" key="2">
    <citation type="submission" date="2018-04" db="EMBL/GenBank/DDBJ databases">
        <title>OnivRS2 (Oryza nivara Reference Sequence Version 2).</title>
        <authorList>
            <person name="Zhang J."/>
            <person name="Kudrna D."/>
            <person name="Lee S."/>
            <person name="Talag J."/>
            <person name="Rajasekar S."/>
            <person name="Welchert J."/>
            <person name="Hsing Y.-I."/>
            <person name="Wing R.A."/>
        </authorList>
    </citation>
    <scope>NUCLEOTIDE SEQUENCE [LARGE SCALE GENOMIC DNA]</scope>
    <source>
        <strain evidence="2">SL10</strain>
    </source>
</reference>
<accession>A0A0E0GYC6</accession>
<feature type="region of interest" description="Disordered" evidence="1">
    <location>
        <begin position="1"/>
        <end position="23"/>
    </location>
</feature>
<reference evidence="2" key="1">
    <citation type="submission" date="2015-04" db="UniProtKB">
        <authorList>
            <consortium name="EnsemblPlants"/>
        </authorList>
    </citation>
    <scope>IDENTIFICATION</scope>
    <source>
        <strain evidence="2">SL10</strain>
    </source>
</reference>
<organism evidence="2">
    <name type="scientific">Oryza nivara</name>
    <name type="common">Indian wild rice</name>
    <name type="synonym">Oryza sativa f. spontanea</name>
    <dbReference type="NCBI Taxonomy" id="4536"/>
    <lineage>
        <taxon>Eukaryota</taxon>
        <taxon>Viridiplantae</taxon>
        <taxon>Streptophyta</taxon>
        <taxon>Embryophyta</taxon>
        <taxon>Tracheophyta</taxon>
        <taxon>Spermatophyta</taxon>
        <taxon>Magnoliopsida</taxon>
        <taxon>Liliopsida</taxon>
        <taxon>Poales</taxon>
        <taxon>Poaceae</taxon>
        <taxon>BOP clade</taxon>
        <taxon>Oryzoideae</taxon>
        <taxon>Oryzeae</taxon>
        <taxon>Oryzinae</taxon>
        <taxon>Oryza</taxon>
    </lineage>
</organism>
<evidence type="ECO:0008006" key="4">
    <source>
        <dbReference type="Google" id="ProtNLM"/>
    </source>
</evidence>
<dbReference type="EnsemblPlants" id="ONIVA04G04120.1">
    <property type="protein sequence ID" value="ONIVA04G04120.1"/>
    <property type="gene ID" value="ONIVA04G04120"/>
</dbReference>
<evidence type="ECO:0000313" key="2">
    <source>
        <dbReference type="EnsemblPlants" id="ONIVA04G04120.1"/>
    </source>
</evidence>
<dbReference type="HOGENOM" id="CLU_1828430_0_0_1"/>
<evidence type="ECO:0000256" key="1">
    <source>
        <dbReference type="SAM" id="MobiDB-lite"/>
    </source>
</evidence>